<dbReference type="Gene3D" id="3.30.360.10">
    <property type="entry name" value="Dihydrodipicolinate Reductase, domain 2"/>
    <property type="match status" value="1"/>
</dbReference>
<dbReference type="InterPro" id="IPR036291">
    <property type="entry name" value="NAD(P)-bd_dom_sf"/>
</dbReference>
<evidence type="ECO:0000313" key="3">
    <source>
        <dbReference type="Proteomes" id="UP000032534"/>
    </source>
</evidence>
<dbReference type="OrthoDB" id="1910498at2"/>
<dbReference type="PANTHER" id="PTHR43796">
    <property type="entry name" value="CARBOXYNORSPERMIDINE SYNTHASE"/>
    <property type="match status" value="1"/>
</dbReference>
<sequence>MTKDSIIIIGGYGHVGKILCTELSEMFPGKVFAAGRSMERAAEFSKQSGGKVLPLQLNIHEPIAPSILKQAKIVIMCLDQENTDLVRACLQHGVHYMDITANAAFLSQVERCHQEARAYQATALLSVGLAPGLTNLLALQATQLMDQTDELNISLMLGLGDEHGQAAIEWTVDQIHTDLEVMEQGRPAIRKSFSDGRVADFGAGVGRHRAYRFPFSDQHTLPRTLGIPTVSTRLCFDSRLTTRLLAGLRTTGISGLLRQKSVRNAVVRSFSKLHLGGNAVAVKVDARGTLHGKETKVECQLRGHHQSDLTAKAAVFAALALYRSELPHGVFHVEQCFSWNRMREWLGQQVAVDIQVNGQQV</sequence>
<dbReference type="Proteomes" id="UP000032534">
    <property type="component" value="Unassembled WGS sequence"/>
</dbReference>
<dbReference type="SUPFAM" id="SSF51735">
    <property type="entry name" value="NAD(P)-binding Rossmann-fold domains"/>
    <property type="match status" value="1"/>
</dbReference>
<comment type="caution">
    <text evidence="2">The sequence shown here is derived from an EMBL/GenBank/DDBJ whole genome shotgun (WGS) entry which is preliminary data.</text>
</comment>
<dbReference type="AlphaFoldDB" id="A0A0D7X6J8"/>
<gene>
    <name evidence="2" type="ORF">QD47_02365</name>
</gene>
<feature type="domain" description="Saccharopine dehydrogenase NADP binding" evidence="1">
    <location>
        <begin position="6"/>
        <end position="123"/>
    </location>
</feature>
<dbReference type="Pfam" id="PF03435">
    <property type="entry name" value="Sacchrp_dh_NADP"/>
    <property type="match status" value="1"/>
</dbReference>
<dbReference type="Gene3D" id="3.40.50.720">
    <property type="entry name" value="NAD(P)-binding Rossmann-like Domain"/>
    <property type="match status" value="1"/>
</dbReference>
<dbReference type="PANTHER" id="PTHR43796:SF2">
    <property type="entry name" value="CARBOXYNORSPERMIDINE SYNTHASE"/>
    <property type="match status" value="1"/>
</dbReference>
<accession>A0A0D7X6J8</accession>
<reference evidence="2 3" key="1">
    <citation type="submission" date="2014-11" db="EMBL/GenBank/DDBJ databases">
        <title>Draft Genome Sequences of Paenibacillus polymyxa NRRL B-30509 and Paenibacillus terrae NRRL B-30644, Strains from a Poultry Environment that Produce Tridecaptin A and Paenicidins.</title>
        <authorList>
            <person name="van Belkum M.J."/>
            <person name="Lohans C.T."/>
            <person name="Vederas J.C."/>
        </authorList>
    </citation>
    <scope>NUCLEOTIDE SEQUENCE [LARGE SCALE GENOMIC DNA]</scope>
    <source>
        <strain evidence="2 3">NRRL B-30644</strain>
    </source>
</reference>
<dbReference type="PATRIC" id="fig|159743.3.peg.508"/>
<name>A0A0D7X6J8_9BACL</name>
<dbReference type="InterPro" id="IPR005097">
    <property type="entry name" value="Sacchrp_dh_NADP-bd"/>
</dbReference>
<keyword evidence="3" id="KW-1185">Reference proteome</keyword>
<dbReference type="RefSeq" id="WP_044644615.1">
    <property type="nucleotide sequence ID" value="NZ_JTHP01000003.1"/>
</dbReference>
<dbReference type="EMBL" id="JTHP01000003">
    <property type="protein sequence ID" value="KJD47025.1"/>
    <property type="molecule type" value="Genomic_DNA"/>
</dbReference>
<proteinExistence type="predicted"/>
<evidence type="ECO:0000259" key="1">
    <source>
        <dbReference type="Pfam" id="PF03435"/>
    </source>
</evidence>
<organism evidence="2 3">
    <name type="scientific">Paenibacillus terrae</name>
    <dbReference type="NCBI Taxonomy" id="159743"/>
    <lineage>
        <taxon>Bacteria</taxon>
        <taxon>Bacillati</taxon>
        <taxon>Bacillota</taxon>
        <taxon>Bacilli</taxon>
        <taxon>Bacillales</taxon>
        <taxon>Paenibacillaceae</taxon>
        <taxon>Paenibacillus</taxon>
    </lineage>
</organism>
<protein>
    <submittedName>
        <fullName evidence="2">Saccharopine dehydrogenase</fullName>
    </submittedName>
</protein>
<evidence type="ECO:0000313" key="2">
    <source>
        <dbReference type="EMBL" id="KJD47025.1"/>
    </source>
</evidence>